<reference evidence="1" key="1">
    <citation type="journal article" date="2019" name="Sci. Rep.">
        <title>Draft genome of Tanacetum cinerariifolium, the natural source of mosquito coil.</title>
        <authorList>
            <person name="Yamashiro T."/>
            <person name="Shiraishi A."/>
            <person name="Satake H."/>
            <person name="Nakayama K."/>
        </authorList>
    </citation>
    <scope>NUCLEOTIDE SEQUENCE</scope>
</reference>
<protein>
    <submittedName>
        <fullName evidence="1">Chalcone-flavanone isomerase family protein</fullName>
    </submittedName>
</protein>
<proteinExistence type="predicted"/>
<evidence type="ECO:0000313" key="1">
    <source>
        <dbReference type="EMBL" id="GEZ46257.1"/>
    </source>
</evidence>
<feature type="non-terminal residue" evidence="1">
    <location>
        <position position="1"/>
    </location>
</feature>
<gene>
    <name evidence="1" type="ORF">Tci_518230</name>
</gene>
<dbReference type="AlphaFoldDB" id="A0A699ICE3"/>
<dbReference type="GO" id="GO:0016853">
    <property type="term" value="F:isomerase activity"/>
    <property type="evidence" value="ECO:0007669"/>
    <property type="project" value="UniProtKB-KW"/>
</dbReference>
<comment type="caution">
    <text evidence="1">The sequence shown here is derived from an EMBL/GenBank/DDBJ whole genome shotgun (WGS) entry which is preliminary data.</text>
</comment>
<dbReference type="EMBL" id="BKCJ010281840">
    <property type="protein sequence ID" value="GEZ46257.1"/>
    <property type="molecule type" value="Genomic_DNA"/>
</dbReference>
<keyword evidence="1" id="KW-0413">Isomerase</keyword>
<name>A0A699ICE3_TANCI</name>
<sequence length="114" mass="12976">GDMLGMRRLKTSSENDEYEAFLDVWKQVLRDYIGAVHASLCHASLGAYANDNDIKNINENYATLSTIGLKNADITQDLRESDVCRLLLLVCRLFVEKLASDPFVMHLKILWELD</sequence>
<accession>A0A699ICE3</accession>
<organism evidence="1">
    <name type="scientific">Tanacetum cinerariifolium</name>
    <name type="common">Dalmatian daisy</name>
    <name type="synonym">Chrysanthemum cinerariifolium</name>
    <dbReference type="NCBI Taxonomy" id="118510"/>
    <lineage>
        <taxon>Eukaryota</taxon>
        <taxon>Viridiplantae</taxon>
        <taxon>Streptophyta</taxon>
        <taxon>Embryophyta</taxon>
        <taxon>Tracheophyta</taxon>
        <taxon>Spermatophyta</taxon>
        <taxon>Magnoliopsida</taxon>
        <taxon>eudicotyledons</taxon>
        <taxon>Gunneridae</taxon>
        <taxon>Pentapetalae</taxon>
        <taxon>asterids</taxon>
        <taxon>campanulids</taxon>
        <taxon>Asterales</taxon>
        <taxon>Asteraceae</taxon>
        <taxon>Asteroideae</taxon>
        <taxon>Anthemideae</taxon>
        <taxon>Anthemidinae</taxon>
        <taxon>Tanacetum</taxon>
    </lineage>
</organism>